<evidence type="ECO:0000313" key="8">
    <source>
        <dbReference type="EMBL" id="GAT18452.1"/>
    </source>
</evidence>
<evidence type="ECO:0000256" key="3">
    <source>
        <dbReference type="ARBA" id="ARBA00022448"/>
    </source>
</evidence>
<feature type="transmembrane region" description="Helical" evidence="7">
    <location>
        <begin position="102"/>
        <end position="124"/>
    </location>
</feature>
<dbReference type="PANTHER" id="PTHR31806:SF1">
    <property type="entry name" value="PURINE-CYTOSINE PERMEASE FCY2-RELATED"/>
    <property type="match status" value="1"/>
</dbReference>
<keyword evidence="4 7" id="KW-0812">Transmembrane</keyword>
<comment type="subcellular location">
    <subcellularLocation>
        <location evidence="1">Membrane</location>
        <topology evidence="1">Multi-pass membrane protein</topology>
    </subcellularLocation>
</comment>
<accession>A0A1Z5H5I2</accession>
<feature type="transmembrane region" description="Helical" evidence="7">
    <location>
        <begin position="130"/>
        <end position="152"/>
    </location>
</feature>
<keyword evidence="3" id="KW-0813">Transport</keyword>
<comment type="caution">
    <text evidence="8">The sequence shown here is derived from an EMBL/GenBank/DDBJ whole genome shotgun (WGS) entry which is preliminary data.</text>
</comment>
<keyword evidence="5 7" id="KW-1133">Transmembrane helix</keyword>
<evidence type="ECO:0000256" key="5">
    <source>
        <dbReference type="ARBA" id="ARBA00022989"/>
    </source>
</evidence>
<evidence type="ECO:0000256" key="7">
    <source>
        <dbReference type="SAM" id="Phobius"/>
    </source>
</evidence>
<dbReference type="InterPro" id="IPR001248">
    <property type="entry name" value="Pur-cyt_permease"/>
</dbReference>
<evidence type="ECO:0000256" key="1">
    <source>
        <dbReference type="ARBA" id="ARBA00004141"/>
    </source>
</evidence>
<evidence type="ECO:0000256" key="2">
    <source>
        <dbReference type="ARBA" id="ARBA00008974"/>
    </source>
</evidence>
<dbReference type="Proteomes" id="UP000223370">
    <property type="component" value="Unassembled WGS sequence"/>
</dbReference>
<feature type="transmembrane region" description="Helical" evidence="7">
    <location>
        <begin position="38"/>
        <end position="67"/>
    </location>
</feature>
<dbReference type="InterPro" id="IPR026030">
    <property type="entry name" value="Pur-cyt_permease_Fcy2/21/22"/>
</dbReference>
<name>A0A1Z5H5I2_9LACO</name>
<dbReference type="PANTHER" id="PTHR31806">
    <property type="entry name" value="PURINE-CYTOSINE PERMEASE FCY2-RELATED"/>
    <property type="match status" value="1"/>
</dbReference>
<dbReference type="Gene3D" id="1.10.4160.10">
    <property type="entry name" value="Hydantoin permease"/>
    <property type="match status" value="1"/>
</dbReference>
<keyword evidence="9" id="KW-1185">Reference proteome</keyword>
<dbReference type="GO" id="GO:0022857">
    <property type="term" value="F:transmembrane transporter activity"/>
    <property type="evidence" value="ECO:0007669"/>
    <property type="project" value="InterPro"/>
</dbReference>
<reference evidence="8 9" key="1">
    <citation type="submission" date="2015-11" db="EMBL/GenBank/DDBJ databases">
        <title>Draft genome sequences of new species of the genus Lactobacillus isolated from orchardgrass silage.</title>
        <authorList>
            <person name="Tohno M."/>
            <person name="Tanizawa Y."/>
            <person name="Arita M."/>
        </authorList>
    </citation>
    <scope>NUCLEOTIDE SEQUENCE [LARGE SCALE GENOMIC DNA]</scope>
    <source>
        <strain evidence="8 9">IWT5</strain>
    </source>
</reference>
<sequence>MAKNGLGRVPAIPMSARHMSYWDMFATWVGANANNGTWYIGGVIAACGFLTASTTLIVTGIISYLLLAAASYMGYKTGLTAMTLTRASFGLRGSLLPSVINLVQFIGWAAVNTFIAATSMSYLFHDLFGWPVYGKPGGTMGLAVGIIVMSIFHL</sequence>
<evidence type="ECO:0000256" key="4">
    <source>
        <dbReference type="ARBA" id="ARBA00022692"/>
    </source>
</evidence>
<gene>
    <name evidence="8" type="primary">codB_2</name>
    <name evidence="8" type="ORF">IWT5_00726</name>
</gene>
<comment type="similarity">
    <text evidence="2">Belongs to the purine-cytosine permease (2.A.39) family.</text>
</comment>
<evidence type="ECO:0000256" key="6">
    <source>
        <dbReference type="ARBA" id="ARBA00023136"/>
    </source>
</evidence>
<proteinExistence type="inferred from homology"/>
<dbReference type="AlphaFoldDB" id="A0A1Z5H5I2"/>
<dbReference type="Pfam" id="PF02133">
    <property type="entry name" value="Transp_cyt_pur"/>
    <property type="match status" value="1"/>
</dbReference>
<organism evidence="8 9">
    <name type="scientific">Secundilactobacillus silagincola</name>
    <dbReference type="NCBI Taxonomy" id="1714681"/>
    <lineage>
        <taxon>Bacteria</taxon>
        <taxon>Bacillati</taxon>
        <taxon>Bacillota</taxon>
        <taxon>Bacilli</taxon>
        <taxon>Lactobacillales</taxon>
        <taxon>Lactobacillaceae</taxon>
        <taxon>Secundilactobacillus</taxon>
    </lineage>
</organism>
<evidence type="ECO:0000313" key="9">
    <source>
        <dbReference type="Proteomes" id="UP000223370"/>
    </source>
</evidence>
<keyword evidence="6 7" id="KW-0472">Membrane</keyword>
<dbReference type="EMBL" id="BCMJ01000002">
    <property type="protein sequence ID" value="GAT18452.1"/>
    <property type="molecule type" value="Genomic_DNA"/>
</dbReference>
<dbReference type="GO" id="GO:0005886">
    <property type="term" value="C:plasma membrane"/>
    <property type="evidence" value="ECO:0007669"/>
    <property type="project" value="TreeGrafter"/>
</dbReference>
<protein>
    <submittedName>
        <fullName evidence="8">Purine-cytosine transport protein</fullName>
    </submittedName>
</protein>